<organism evidence="1">
    <name type="scientific">Clastoptera arizonana</name>
    <name type="common">Arizona spittle bug</name>
    <dbReference type="NCBI Taxonomy" id="38151"/>
    <lineage>
        <taxon>Eukaryota</taxon>
        <taxon>Metazoa</taxon>
        <taxon>Ecdysozoa</taxon>
        <taxon>Arthropoda</taxon>
        <taxon>Hexapoda</taxon>
        <taxon>Insecta</taxon>
        <taxon>Pterygota</taxon>
        <taxon>Neoptera</taxon>
        <taxon>Paraneoptera</taxon>
        <taxon>Hemiptera</taxon>
        <taxon>Auchenorrhyncha</taxon>
        <taxon>Cercopoidea</taxon>
        <taxon>Clastopteridae</taxon>
        <taxon>Clastoptera</taxon>
    </lineage>
</organism>
<sequence length="113" mass="13055">LVESGHALLLCLGELSRSGESQWFHTPSYFISNAMSEQKVPPSTVQCIILYKFFNDKMHSLGIKYYQGVCLLSIRSSKKNENERKISNKIIIFRPALLMKTFVPFETFLKTYQ</sequence>
<protein>
    <submittedName>
        <fullName evidence="1">Uncharacterized protein</fullName>
    </submittedName>
</protein>
<accession>A0A1B6EAU4</accession>
<proteinExistence type="predicted"/>
<gene>
    <name evidence="1" type="ORF">g.45125</name>
</gene>
<name>A0A1B6EAU4_9HEMI</name>
<reference evidence="1" key="1">
    <citation type="submission" date="2015-12" db="EMBL/GenBank/DDBJ databases">
        <title>De novo transcriptome assembly of four potential Pierce s Disease insect vectors from Arizona vineyards.</title>
        <authorList>
            <person name="Tassone E.E."/>
        </authorList>
    </citation>
    <scope>NUCLEOTIDE SEQUENCE</scope>
</reference>
<feature type="non-terminal residue" evidence="1">
    <location>
        <position position="1"/>
    </location>
</feature>
<evidence type="ECO:0000313" key="1">
    <source>
        <dbReference type="EMBL" id="JAS35004.1"/>
    </source>
</evidence>
<dbReference type="AlphaFoldDB" id="A0A1B6EAU4"/>
<feature type="non-terminal residue" evidence="1">
    <location>
        <position position="113"/>
    </location>
</feature>
<dbReference type="EMBL" id="GEDC01002294">
    <property type="protein sequence ID" value="JAS35004.1"/>
    <property type="molecule type" value="Transcribed_RNA"/>
</dbReference>